<keyword evidence="2" id="KW-1185">Reference proteome</keyword>
<evidence type="ECO:0000313" key="2">
    <source>
        <dbReference type="Proteomes" id="UP001597326"/>
    </source>
</evidence>
<gene>
    <name evidence="1" type="ORF">ACFSCS_08310</name>
</gene>
<dbReference type="InterPro" id="IPR023198">
    <property type="entry name" value="PGP-like_dom2"/>
</dbReference>
<dbReference type="SUPFAM" id="SSF56784">
    <property type="entry name" value="HAD-like"/>
    <property type="match status" value="1"/>
</dbReference>
<dbReference type="Gene3D" id="3.40.50.1000">
    <property type="entry name" value="HAD superfamily/HAD-like"/>
    <property type="match status" value="1"/>
</dbReference>
<dbReference type="InterPro" id="IPR036412">
    <property type="entry name" value="HAD-like_sf"/>
</dbReference>
<accession>A0ABW4RV28</accession>
<sequence length="315" mass="34871">MTEIQVPPAAQVLVDFQPTKEFFVGIDSDGCAMDAMDIKHQECFTPCYIKYFDLQPISTLARETAIFVNLGSVTRGLNRWLALRRLLDLLRDRTEVAERGVEIPEYPELSAFIESGFPLSDKGIAAYAAEHPSETIDRCIRWGNGVNASIADMVHGCGPFPGVKRAMEAMYDHVDEMTVSATPLEALEREWGEHGLARYMQVIAGQEMGGKAQHVHYAAKGKYPDDQHIMLIGDAPGDRDAAAKEGVLYYPINPGHEKESWARFVDEALPRFLDGSFAGDYQAALIAEFETYLPDEVPWQTLSGTTKVSAPVVKA</sequence>
<organism evidence="1 2">
    <name type="scientific">Luteococcus peritonei</name>
    <dbReference type="NCBI Taxonomy" id="88874"/>
    <lineage>
        <taxon>Bacteria</taxon>
        <taxon>Bacillati</taxon>
        <taxon>Actinomycetota</taxon>
        <taxon>Actinomycetes</taxon>
        <taxon>Propionibacteriales</taxon>
        <taxon>Propionibacteriaceae</taxon>
        <taxon>Luteococcus</taxon>
    </lineage>
</organism>
<protein>
    <submittedName>
        <fullName evidence="1">HAD family hydrolase</fullName>
        <ecNumber evidence="1">3.-.-.-</ecNumber>
    </submittedName>
</protein>
<reference evidence="2" key="1">
    <citation type="journal article" date="2019" name="Int. J. Syst. Evol. Microbiol.">
        <title>The Global Catalogue of Microorganisms (GCM) 10K type strain sequencing project: providing services to taxonomists for standard genome sequencing and annotation.</title>
        <authorList>
            <consortium name="The Broad Institute Genomics Platform"/>
            <consortium name="The Broad Institute Genome Sequencing Center for Infectious Disease"/>
            <person name="Wu L."/>
            <person name="Ma J."/>
        </authorList>
    </citation>
    <scope>NUCLEOTIDE SEQUENCE [LARGE SCALE GENOMIC DNA]</scope>
    <source>
        <strain evidence="2">CAIM 431</strain>
    </source>
</reference>
<dbReference type="EMBL" id="JBHUFZ010000017">
    <property type="protein sequence ID" value="MFD1890186.1"/>
    <property type="molecule type" value="Genomic_DNA"/>
</dbReference>
<name>A0ABW4RV28_9ACTN</name>
<dbReference type="Proteomes" id="UP001597326">
    <property type="component" value="Unassembled WGS sequence"/>
</dbReference>
<comment type="caution">
    <text evidence="1">The sequence shown here is derived from an EMBL/GenBank/DDBJ whole genome shotgun (WGS) entry which is preliminary data.</text>
</comment>
<dbReference type="InterPro" id="IPR023214">
    <property type="entry name" value="HAD_sf"/>
</dbReference>
<evidence type="ECO:0000313" key="1">
    <source>
        <dbReference type="EMBL" id="MFD1890186.1"/>
    </source>
</evidence>
<proteinExistence type="predicted"/>
<dbReference type="Gene3D" id="1.10.150.240">
    <property type="entry name" value="Putative phosphatase, domain 2"/>
    <property type="match status" value="1"/>
</dbReference>
<dbReference type="GO" id="GO:0016787">
    <property type="term" value="F:hydrolase activity"/>
    <property type="evidence" value="ECO:0007669"/>
    <property type="project" value="UniProtKB-KW"/>
</dbReference>
<dbReference type="RefSeq" id="WP_343873182.1">
    <property type="nucleotide sequence ID" value="NZ_BAAAIX010000014.1"/>
</dbReference>
<keyword evidence="1" id="KW-0378">Hydrolase</keyword>
<dbReference type="EC" id="3.-.-.-" evidence="1"/>